<organism evidence="4">
    <name type="scientific">Sulfurisphaera javensis</name>
    <dbReference type="NCBI Taxonomy" id="2049879"/>
    <lineage>
        <taxon>Archaea</taxon>
        <taxon>Thermoproteota</taxon>
        <taxon>Thermoprotei</taxon>
        <taxon>Sulfolobales</taxon>
        <taxon>Sulfolobaceae</taxon>
        <taxon>Sulfurisphaera</taxon>
    </lineage>
</organism>
<evidence type="ECO:0000313" key="4">
    <source>
        <dbReference type="EMBL" id="BFH73570.1"/>
    </source>
</evidence>
<dbReference type="SMART" id="SM00852">
    <property type="entry name" value="MoCF_biosynth"/>
    <property type="match status" value="1"/>
</dbReference>
<dbReference type="InterPro" id="IPR036425">
    <property type="entry name" value="MoaB/Mog-like_dom_sf"/>
</dbReference>
<dbReference type="AlphaFoldDB" id="A0AAT9GRT6"/>
<accession>A0AAT9GRT6</accession>
<dbReference type="GO" id="GO:0006777">
    <property type="term" value="P:Mo-molybdopterin cofactor biosynthetic process"/>
    <property type="evidence" value="ECO:0007669"/>
    <property type="project" value="UniProtKB-KW"/>
</dbReference>
<dbReference type="EMBL" id="AP031322">
    <property type="protein sequence ID" value="BFH73570.1"/>
    <property type="molecule type" value="Genomic_DNA"/>
</dbReference>
<dbReference type="InterPro" id="IPR008284">
    <property type="entry name" value="MoCF_biosynth_CS"/>
</dbReference>
<keyword evidence="2" id="KW-0501">Molybdenum cofactor biosynthesis</keyword>
<dbReference type="PANTHER" id="PTHR10192:SF5">
    <property type="entry name" value="GEPHYRIN"/>
    <property type="match status" value="1"/>
</dbReference>
<evidence type="ECO:0000256" key="2">
    <source>
        <dbReference type="ARBA" id="ARBA00023150"/>
    </source>
</evidence>
<dbReference type="GeneID" id="92354472"/>
<dbReference type="Gene3D" id="3.40.980.10">
    <property type="entry name" value="MoaB/Mog-like domain"/>
    <property type="match status" value="1"/>
</dbReference>
<reference evidence="4" key="1">
    <citation type="submission" date="2024-03" db="EMBL/GenBank/DDBJ databases">
        <title>Complete genome sequence of Sulfurisphaera javensis strain KD-1.</title>
        <authorList>
            <person name="Sakai H."/>
            <person name="Nur N."/>
            <person name="Suwanto A."/>
            <person name="Kurosawa N."/>
        </authorList>
    </citation>
    <scope>NUCLEOTIDE SEQUENCE</scope>
    <source>
        <strain evidence="4">KD-1</strain>
    </source>
</reference>
<dbReference type="SUPFAM" id="SSF53218">
    <property type="entry name" value="Molybdenum cofactor biosynthesis proteins"/>
    <property type="match status" value="1"/>
</dbReference>
<dbReference type="InterPro" id="IPR036135">
    <property type="entry name" value="MoeA_linker/N_sf"/>
</dbReference>
<evidence type="ECO:0000256" key="1">
    <source>
        <dbReference type="ARBA" id="ARBA00005046"/>
    </source>
</evidence>
<comment type="pathway">
    <text evidence="1">Cofactor biosynthesis; molybdopterin biosynthesis.</text>
</comment>
<dbReference type="KEGG" id="sjv:SJAV_15140"/>
<dbReference type="PROSITE" id="PS01079">
    <property type="entry name" value="MOCF_BIOSYNTHESIS_2"/>
    <property type="match status" value="1"/>
</dbReference>
<name>A0AAT9GRT6_9CREN</name>
<dbReference type="InterPro" id="IPR038987">
    <property type="entry name" value="MoeA-like"/>
</dbReference>
<dbReference type="CDD" id="cd00887">
    <property type="entry name" value="MoeA"/>
    <property type="match status" value="1"/>
</dbReference>
<dbReference type="SUPFAM" id="SSF63867">
    <property type="entry name" value="MoeA C-terminal domain-like"/>
    <property type="match status" value="1"/>
</dbReference>
<gene>
    <name evidence="4" type="ORF">SJAV_15140</name>
</gene>
<dbReference type="Gene3D" id="3.90.105.10">
    <property type="entry name" value="Molybdopterin biosynthesis moea protein, domain 2"/>
    <property type="match status" value="1"/>
</dbReference>
<dbReference type="GO" id="GO:0005737">
    <property type="term" value="C:cytoplasm"/>
    <property type="evidence" value="ECO:0007669"/>
    <property type="project" value="TreeGrafter"/>
</dbReference>
<dbReference type="RefSeq" id="WP_369609153.1">
    <property type="nucleotide sequence ID" value="NZ_AP031322.1"/>
</dbReference>
<dbReference type="Pfam" id="PF00994">
    <property type="entry name" value="MoCF_biosynth"/>
    <property type="match status" value="1"/>
</dbReference>
<dbReference type="NCBIfam" id="NF011067">
    <property type="entry name" value="PRK14497.1"/>
    <property type="match status" value="1"/>
</dbReference>
<dbReference type="InterPro" id="IPR005111">
    <property type="entry name" value="MoeA_C_domain_IV"/>
</dbReference>
<dbReference type="InterPro" id="IPR036688">
    <property type="entry name" value="MoeA_C_domain_IV_sf"/>
</dbReference>
<feature type="domain" description="MoaB/Mog" evidence="3">
    <location>
        <begin position="183"/>
        <end position="321"/>
    </location>
</feature>
<dbReference type="SUPFAM" id="SSF63882">
    <property type="entry name" value="MoeA N-terminal region -like"/>
    <property type="match status" value="1"/>
</dbReference>
<dbReference type="Pfam" id="PF03453">
    <property type="entry name" value="MoeA_N"/>
    <property type="match status" value="1"/>
</dbReference>
<dbReference type="PANTHER" id="PTHR10192">
    <property type="entry name" value="MOLYBDOPTERIN BIOSYNTHESIS PROTEIN"/>
    <property type="match status" value="1"/>
</dbReference>
<dbReference type="Gene3D" id="2.170.190.11">
    <property type="entry name" value="Molybdopterin biosynthesis moea protein, domain 3"/>
    <property type="match status" value="1"/>
</dbReference>
<dbReference type="NCBIfam" id="TIGR00177">
    <property type="entry name" value="molyb_syn"/>
    <property type="match status" value="1"/>
</dbReference>
<dbReference type="NCBIfam" id="NF045515">
    <property type="entry name" value="Glp_gephyrin"/>
    <property type="match status" value="1"/>
</dbReference>
<dbReference type="GO" id="GO:0061599">
    <property type="term" value="F:molybdopterin molybdotransferase activity"/>
    <property type="evidence" value="ECO:0007669"/>
    <property type="project" value="TreeGrafter"/>
</dbReference>
<dbReference type="InterPro" id="IPR001453">
    <property type="entry name" value="MoaB/Mog_dom"/>
</dbReference>
<dbReference type="Gene3D" id="2.40.340.10">
    <property type="entry name" value="MoeA, C-terminal, domain IV"/>
    <property type="match status" value="1"/>
</dbReference>
<protein>
    <submittedName>
        <fullName evidence="4">Molybdopterin molybdotransferase MoeA</fullName>
    </submittedName>
</protein>
<evidence type="ECO:0000259" key="3">
    <source>
        <dbReference type="SMART" id="SM00852"/>
    </source>
</evidence>
<dbReference type="InterPro" id="IPR005110">
    <property type="entry name" value="MoeA_linker/N"/>
</dbReference>
<proteinExistence type="predicted"/>
<sequence>MRAILDDKNLLSAEEALKIYINSTLPRPLGEEEVDILNALNRVSAEDILSPIDLPPFSRSTVDGYAVRDSETPGEFKLIGKISIGEYKEVRIKEKEAVEVDTGAIIPDNASAVVKVEETEKNGDIIVVKKKMRFGENIGWLGSDIPRGFEILRKGEIITPEKIALLAAVGIRKVKVFKKPKIFIITTGDELIEPGLPLAKGKIYESNSFYLYAKLMSEGYDVIGYTHVKDDKSAIKSELEKALQKADIVILTGGTSAGEKDYVHQVIRELGKIIVHGLKFKPGKPTILATVNNKPVIGLPGNIVSTIMITERVIIKYLSILAGKEFADQYQVKATLMNDVKADKNRYTYVPVYLFIKNDKYYALSVPFDSYMIGTFASADGYIGLEPGKELKEGEEVLVYIKRIDLRPVYIGEEEPTILKELKEFRKIPLGSFPALKALKYGIGDIVVISKLYESSVAGDFTFTRKILQNGEGDKIGYHEWIGLSKLIDSPSIRLRYISLSVNFLGRATVIAPATVINEGKEITKEELVIIVSKNEYKSKLKTFFE</sequence>
<dbReference type="Pfam" id="PF03454">
    <property type="entry name" value="MoeA_C"/>
    <property type="match status" value="1"/>
</dbReference>